<evidence type="ECO:0008006" key="5">
    <source>
        <dbReference type="Google" id="ProtNLM"/>
    </source>
</evidence>
<reference evidence="3" key="1">
    <citation type="journal article" date="2018" name="Int. J. Syst. Evol. Microbiol.">
        <title>Neptunicella marina gen. nov., sp. nov., isolated from surface seawater.</title>
        <authorList>
            <person name="Liu X."/>
            <person name="Lai Q."/>
            <person name="Du Y."/>
            <person name="Zhang X."/>
            <person name="Liu Z."/>
            <person name="Sun F."/>
            <person name="Shao Z."/>
        </authorList>
    </citation>
    <scope>NUCLEOTIDE SEQUENCE</scope>
    <source>
        <strain evidence="3">S27-2</strain>
    </source>
</reference>
<comment type="caution">
    <text evidence="3">The sequence shown here is derived from an EMBL/GenBank/DDBJ whole genome shotgun (WGS) entry which is preliminary data.</text>
</comment>
<organism evidence="3 4">
    <name type="scientific">Neptunicella marina</name>
    <dbReference type="NCBI Taxonomy" id="2125989"/>
    <lineage>
        <taxon>Bacteria</taxon>
        <taxon>Pseudomonadati</taxon>
        <taxon>Pseudomonadota</taxon>
        <taxon>Gammaproteobacteria</taxon>
        <taxon>Alteromonadales</taxon>
        <taxon>Alteromonadaceae</taxon>
        <taxon>Neptunicella</taxon>
    </lineage>
</organism>
<feature type="compositionally biased region" description="Polar residues" evidence="1">
    <location>
        <begin position="1"/>
        <end position="11"/>
    </location>
</feature>
<sequence>MQQHKQNSPDEQSSESEAPKGSMGMGVLVGLIMGAAYGVMSGQFAQGIATGIALGVILGGVLQFNARMQKHQQQQGKEK</sequence>
<evidence type="ECO:0000256" key="2">
    <source>
        <dbReference type="SAM" id="Phobius"/>
    </source>
</evidence>
<evidence type="ECO:0000313" key="4">
    <source>
        <dbReference type="Proteomes" id="UP000601768"/>
    </source>
</evidence>
<dbReference type="Proteomes" id="UP000601768">
    <property type="component" value="Unassembled WGS sequence"/>
</dbReference>
<accession>A0A8J6IWY0</accession>
<keyword evidence="4" id="KW-1185">Reference proteome</keyword>
<dbReference type="RefSeq" id="WP_186507597.1">
    <property type="nucleotide sequence ID" value="NZ_JACNEP010000013.1"/>
</dbReference>
<evidence type="ECO:0000313" key="3">
    <source>
        <dbReference type="EMBL" id="MBC3767082.1"/>
    </source>
</evidence>
<feature type="transmembrane region" description="Helical" evidence="2">
    <location>
        <begin position="44"/>
        <end position="64"/>
    </location>
</feature>
<proteinExistence type="predicted"/>
<dbReference type="AlphaFoldDB" id="A0A8J6IWY0"/>
<reference evidence="3" key="2">
    <citation type="submission" date="2020-08" db="EMBL/GenBank/DDBJ databases">
        <authorList>
            <person name="Lai Q."/>
        </authorList>
    </citation>
    <scope>NUCLEOTIDE SEQUENCE</scope>
    <source>
        <strain evidence="3">S27-2</strain>
    </source>
</reference>
<protein>
    <recommendedName>
        <fullName evidence="5">Glycine zipper family protein</fullName>
    </recommendedName>
</protein>
<keyword evidence="2" id="KW-0812">Transmembrane</keyword>
<name>A0A8J6IWY0_9ALTE</name>
<feature type="transmembrane region" description="Helical" evidence="2">
    <location>
        <begin position="21"/>
        <end position="38"/>
    </location>
</feature>
<gene>
    <name evidence="3" type="ORF">H8B19_14445</name>
</gene>
<keyword evidence="2" id="KW-0472">Membrane</keyword>
<feature type="region of interest" description="Disordered" evidence="1">
    <location>
        <begin position="1"/>
        <end position="22"/>
    </location>
</feature>
<evidence type="ECO:0000256" key="1">
    <source>
        <dbReference type="SAM" id="MobiDB-lite"/>
    </source>
</evidence>
<keyword evidence="2" id="KW-1133">Transmembrane helix</keyword>
<dbReference type="EMBL" id="JACNEP010000013">
    <property type="protein sequence ID" value="MBC3767082.1"/>
    <property type="molecule type" value="Genomic_DNA"/>
</dbReference>